<dbReference type="OrthoDB" id="121795at2759"/>
<feature type="domain" description="Integrase catalytic" evidence="11">
    <location>
        <begin position="1278"/>
        <end position="1445"/>
    </location>
</feature>
<reference evidence="12 13" key="1">
    <citation type="submission" date="2020-12" db="EMBL/GenBank/DDBJ databases">
        <title>Concerted genomic and epigenomic changes stabilize Arabidopsis allopolyploids.</title>
        <authorList>
            <person name="Chen Z."/>
        </authorList>
    </citation>
    <scope>NUCLEOTIDE SEQUENCE [LARGE SCALE GENOMIC DNA]</scope>
    <source>
        <strain evidence="12">As9502</strain>
        <tissue evidence="12">Leaf</tissue>
    </source>
</reference>
<feature type="region of interest" description="Disordered" evidence="8">
    <location>
        <begin position="279"/>
        <end position="333"/>
    </location>
</feature>
<evidence type="ECO:0000256" key="1">
    <source>
        <dbReference type="ARBA" id="ARBA00022679"/>
    </source>
</evidence>
<feature type="domain" description="RNase H type-1" evidence="10">
    <location>
        <begin position="2689"/>
        <end position="2818"/>
    </location>
</feature>
<dbReference type="PANTHER" id="PTHR37984:SF5">
    <property type="entry name" value="PROTEIN NYNRIN-LIKE"/>
    <property type="match status" value="1"/>
</dbReference>
<keyword evidence="6" id="KW-0695">RNA-directed DNA polymerase</keyword>
<dbReference type="Pfam" id="PF17921">
    <property type="entry name" value="Integrase_H2C2"/>
    <property type="match status" value="1"/>
</dbReference>
<evidence type="ECO:0000256" key="8">
    <source>
        <dbReference type="SAM" id="MobiDB-lite"/>
    </source>
</evidence>
<dbReference type="InterPro" id="IPR041577">
    <property type="entry name" value="RT_RNaseH_2"/>
</dbReference>
<dbReference type="FunFam" id="3.30.420.10:FF:000032">
    <property type="entry name" value="Retrovirus-related Pol polyprotein from transposon 297-like Protein"/>
    <property type="match status" value="2"/>
</dbReference>
<feature type="region of interest" description="Disordered" evidence="8">
    <location>
        <begin position="1976"/>
        <end position="1999"/>
    </location>
</feature>
<dbReference type="FunFam" id="3.30.70.270:FF:000020">
    <property type="entry name" value="Transposon Tf2-6 polyprotein-like Protein"/>
    <property type="match status" value="1"/>
</dbReference>
<dbReference type="InterPro" id="IPR001584">
    <property type="entry name" value="Integrase_cat-core"/>
</dbReference>
<evidence type="ECO:0000259" key="10">
    <source>
        <dbReference type="PROSITE" id="PS50879"/>
    </source>
</evidence>
<dbReference type="Pfam" id="PF00665">
    <property type="entry name" value="rve"/>
    <property type="match status" value="2"/>
</dbReference>
<dbReference type="Pfam" id="PF13650">
    <property type="entry name" value="Asp_protease_2"/>
    <property type="match status" value="1"/>
</dbReference>
<evidence type="ECO:0000313" key="13">
    <source>
        <dbReference type="Proteomes" id="UP000694251"/>
    </source>
</evidence>
<feature type="region of interest" description="Disordered" evidence="8">
    <location>
        <begin position="2850"/>
        <end position="2909"/>
    </location>
</feature>
<feature type="domain" description="Integrase catalytic" evidence="11">
    <location>
        <begin position="3051"/>
        <end position="3210"/>
    </location>
</feature>
<evidence type="ECO:0000259" key="9">
    <source>
        <dbReference type="PROSITE" id="PS50878"/>
    </source>
</evidence>
<keyword evidence="5" id="KW-0378">Hydrolase</keyword>
<dbReference type="CDD" id="cd00303">
    <property type="entry name" value="retropepsin_like"/>
    <property type="match status" value="2"/>
</dbReference>
<gene>
    <name evidence="12" type="ORF">ISN44_As08g030020</name>
</gene>
<evidence type="ECO:0000256" key="6">
    <source>
        <dbReference type="ARBA" id="ARBA00022918"/>
    </source>
</evidence>
<feature type="compositionally biased region" description="Polar residues" evidence="8">
    <location>
        <begin position="1604"/>
        <end position="1624"/>
    </location>
</feature>
<sequence>MHRFDESVDRHHLGVDRHHLGVDRHQTGNRPMTIADYNRSYLFYTNRSAIKLPTFARPDFAIKPELFDLVDRHRFEGNIGEIPFDHIETFEDIIYGIKADGVPADYLLCKLFPYSLGEKGKVLLKQLRPGSLTTWHYGIRGIDNERRQLTAKVVSKQLEQSEIHSVSTTHQSIHHLAHTTTLTPPSTSRIEAMLEAIYKHQLEMDARISALHGNTSNISKPLNHTTSPCRDVCAVHLRSGKVLNPVLQRKSSAPVIVPADDVDNAVFAQHEPVSTDIAGCRSTPLDVSDTDEPLSSAVDKSAEGESAKTDAPEKEIKPRIPFPKNNRKSKQELDDARCKAMMNKMIVEMPLVDAVKISPILRRYVKKMVTKDLSDEREVMMISAHGSNIIQNGIPKKLPDPGSFVITCSINNVPFERALCDLGSSVNLMPRSVAVRLGLTNLEPTKITLILADRSVRVPDGVLFDVFVSVGDCIVPADFVILPYEKEPKDPLILGRSFLATAGAIIDVKKGKISLHVGDLAMQFDVNRLVKKPTIDGCTYLVESLSPLATGIYRDLTPSDSLERALITSAEDVSHLDNEAVEYAKLLDRTEHVMQLVVQEELLTTSTKAATLGDWSVKKAPKIDLKPLPAGLRYAFLVENSSYPVIVNASLNNAELTLLLSKLREYRKALGYSLDDISDSDWVSPVHVVPKKGGVTVVKNDKDELIPTRTVTGHRICIDYMKLNAATRKDHFPLPFIDQMLERLANQKYYCFLDGYSGFFQIPIHPDDQEKTTFTCPYGTFAYRRMPFGLCNAPATFQRCMMSIFTNMIENFMEVFMDDFSVYGSSFDDCLENLCKVLARCEEKHLVHNWEKCHFMVQDGIVLGHWVSGDGIEVDRAKIDVMTSLQPPDSVKAVRSFLGHAGFYRRFIKDFSKIARPLTALLCKDVKFDFNADCLSAFNQIKQALVSAPIVQPPSWDLPFEIMCDAFAVRAVLGQRKDKKLHAIYYATRTLDEAQRNYATTEKELLAVVFAFEKFRPYLVGSKVIVYTDHAALKYLMQKKDAKPRLMRWVLLLQEFDIEIRDKKGVENGVADHLSRIKVEDDVPINDFLPEESIYNVEAYSQKNSENFFCHSRADSMVSTDTSWVSLDTSYVPTYSYRSTNDSVDLQLETSTKHVEVSTDTPGVARHSPISDIPTFLNETCVAVVATSDPPWYADIANYLVADVEPNEFTDYNKKRFLREIRRYHWDEPYLYKHCSDGIYRRCIAESEVPDVLFHCHSSDYAGHFATFKTVRGKISKRNEMPQKFILEVEVFDCWGIDFMGPFPVSNKNKYILVAVDYVSKWVEAIACEKNNSAVVLKLFKTIIFPRFGVPRIVISDGGKHFINKVLEKLLLKYGVHHRVATPYHPQTSGQVEVSNRQIKEILEKIIGKSKKDWSYKLDEALWAYRNAFKTPLGTTPFHLLYGKACHLPVELEHKAASAVKMMNFDIKSAAERRLIQLNELDEIRIHAYDNSKLYKERTKAYHDKRIISRTFEPNDQVLLYNFRLHLFPAMSGTSIPDSTVAEALKTMQQAITEMSQKFSDVEKAVDTLKTTQVSLGQNINAVQSRVRSLGAGSTVGVRRSMFSTPNSRVRSETNEQTTSNPTIQPDVEEETQLGDEDQLLDQYDQESFDQLETMRKVSQELKEMKSKFHQATSSEPDINRVIEEARRTPFIPRIANLRIKDSRKLKLDPYSGLEDPKSYLAAFLIAAGRVELDEADEDAGYCKLFSENLCGQALMWFTQLEPGSINNFDELSAVFLKQYSILMDKSVSDADLWNLTQGPNESLRTFITKFKGVLSKLPRISQQSALSALRKGLWHDSRFKEDLILHKPDTIQDALFRANNWMEVEDEKESFAKRNKQAKPAVTFPTKKFEPRENQGPKKFGSQPLNNTVGRQFQGKGRSNTWVRDESLYCDIHKVTGHLTKDCSVLKKHLAELWASGDLSKFKLEDFVKEYHEAKDTPKDQSFKRPRQSNEEEPRSSKGKINVIIGGSKLCRDTINAIKKHKRNVLFKANLGEEMDFQGTSISFDEEETCHLERPHDDALVITLDVANFEVSRILVDTGSSVDLIFLGTLERMGISRADIVGPPSPLVAFTSESAMSLGTIKLPVLAKNVSKIVDFVVFDKPAAYNIILGTPWIYQMKAVPSTYHQCIKFPTPSGVGTIRGSQEASRTGQKEDDVVIEVVLEEDKPDRKVQIGVTLTGEIKEALIELLRKNKTSFAWSAADMPGIDPSVICHKLNVDPSFKPVKQKRRKLGVERAKAVNDEVDKLLKIGSIREVQYPEWVANTVVVKKKNGKDRVCIDFTDLNKACPKDSFPLPHIDRLVESTAGNELLTFMDAFSGYNQIMMDPEDQEKTSFITDRGTYCYKVMPFGLKNAGATYQRLVNKMFHEHLGKTMEVYIDDMLVKSLKKEDHIKHLEECFEILNRYQMKLNPAKCTFGVPSGEFLGYIVTKRGIEANPNQINAFLNMPSPKNFKEVQRLTGRIAALNRFISRSTDKSLPFYQILKGNKGFLWDEKCEEAFGQLKAYLTTPPVLSKPEVDENLYLYVSVSKHAVSGVLVREDRGEQKPIYYISKSMTDPETRYTMMEKLALAVVTSARKLRPYFQSHPIEVLTNQPLRTILHSPNQSGRLAKWAVELSEYDIEYKSRVSMKAQVLADFLTELPVLGTPEQPENQTWKLYVDGSSSKQGSGVGIKLESPTSEILEQSFRLLFNASNNEAEYEALIAGLRLAQGVGAEEVVAYCDSQLVVNQFNGDYEAKDLRMEAYLEVVKGLSKDFKKFELIRIPRGENTTADALAALASTSDPELKRIIPVECIAERSIKTDKEALVVTRSRAAARERGEPEVELPPVKRRKSKKHNKEPEVLPETVTESEPVIEDDHPEPDLEPNEHPEPEPRVFHEIDQIPAKDWGADWREPIKHYIMTGELPKNKWQARKMRITSAKFCLSKDTLYKRGVSDPYLLCIFGPEVEIVVREVHEGLCGSHASGRAMAFKIKRMGYYWPTMITDCVKFAQRCKRCQLHAPKIHQPSELFSSISAPYPFMRWSMDIIGPLHRSTRGAQYLLVLTDYFSKWIEAEAYASIKDSAVNTFIWKNIICRHGVPYEIVTDNGPQFISHEFEAFCSDWNIKVSYSTPRYPQGNGQAEAANKTILSNLKKRLSHLKGGWYDELQPVLWAYRTTPRRPTGETPFSLVYGMEAVVPAELNVPGLRRTEAPLNEEENSAMLDDSLDTINERRDQALIRIQNYQQAAARYYNSKVKSRPFFVGDYVLRRVFDNKKEEGAGKLGINWEGPYIVTEVVRNGVYRLKDLEGSPVQRPWNVINLKKFYV</sequence>
<dbReference type="Pfam" id="PF00078">
    <property type="entry name" value="RVT_1"/>
    <property type="match status" value="2"/>
</dbReference>
<evidence type="ECO:0000256" key="5">
    <source>
        <dbReference type="ARBA" id="ARBA00022801"/>
    </source>
</evidence>
<dbReference type="Pfam" id="PF13456">
    <property type="entry name" value="RVT_3"/>
    <property type="match status" value="1"/>
</dbReference>
<dbReference type="PROSITE" id="PS50994">
    <property type="entry name" value="INTEGRASE"/>
    <property type="match status" value="2"/>
</dbReference>
<evidence type="ECO:0000256" key="7">
    <source>
        <dbReference type="ARBA" id="ARBA00023268"/>
    </source>
</evidence>
<evidence type="ECO:0000256" key="3">
    <source>
        <dbReference type="ARBA" id="ARBA00022722"/>
    </source>
</evidence>
<organism evidence="12 13">
    <name type="scientific">Arabidopsis suecica</name>
    <name type="common">Swedish thale-cress</name>
    <name type="synonym">Cardaminopsis suecica</name>
    <dbReference type="NCBI Taxonomy" id="45249"/>
    <lineage>
        <taxon>Eukaryota</taxon>
        <taxon>Viridiplantae</taxon>
        <taxon>Streptophyta</taxon>
        <taxon>Embryophyta</taxon>
        <taxon>Tracheophyta</taxon>
        <taxon>Spermatophyta</taxon>
        <taxon>Magnoliopsida</taxon>
        <taxon>eudicotyledons</taxon>
        <taxon>Gunneridae</taxon>
        <taxon>Pentapetalae</taxon>
        <taxon>rosids</taxon>
        <taxon>malvids</taxon>
        <taxon>Brassicales</taxon>
        <taxon>Brassicaceae</taxon>
        <taxon>Camelineae</taxon>
        <taxon>Arabidopsis</taxon>
    </lineage>
</organism>
<feature type="compositionally biased region" description="Basic and acidic residues" evidence="8">
    <location>
        <begin position="1976"/>
        <end position="1997"/>
    </location>
</feature>
<keyword evidence="4" id="KW-0255">Endonuclease</keyword>
<dbReference type="CDD" id="cd09274">
    <property type="entry name" value="RNase_HI_RT_Ty3"/>
    <property type="match status" value="2"/>
</dbReference>
<feature type="compositionally biased region" description="Acidic residues" evidence="8">
    <location>
        <begin position="2890"/>
        <end position="2902"/>
    </location>
</feature>
<feature type="compositionally biased region" description="Basic residues" evidence="8">
    <location>
        <begin position="2866"/>
        <end position="2875"/>
    </location>
</feature>
<keyword evidence="1" id="KW-0808">Transferase</keyword>
<dbReference type="InterPro" id="IPR000477">
    <property type="entry name" value="RT_dom"/>
</dbReference>
<dbReference type="EMBL" id="JAEFBJ010000008">
    <property type="protein sequence ID" value="KAG7583494.1"/>
    <property type="molecule type" value="Genomic_DNA"/>
</dbReference>
<dbReference type="InterPro" id="IPR002156">
    <property type="entry name" value="RNaseH_domain"/>
</dbReference>
<dbReference type="InterPro" id="IPR005162">
    <property type="entry name" value="Retrotrans_gag_dom"/>
</dbReference>
<dbReference type="PANTHER" id="PTHR37984">
    <property type="entry name" value="PROTEIN CBG26694"/>
    <property type="match status" value="1"/>
</dbReference>
<name>A0A8T2BEA6_ARASU</name>
<accession>A0A8T2BEA6</accession>
<dbReference type="Pfam" id="PF03732">
    <property type="entry name" value="Retrotrans_gag"/>
    <property type="match status" value="1"/>
</dbReference>
<feature type="compositionally biased region" description="Polar residues" evidence="8">
    <location>
        <begin position="1904"/>
        <end position="1918"/>
    </location>
</feature>
<dbReference type="InterPro" id="IPR050951">
    <property type="entry name" value="Retrovirus_Pol_polyprotein"/>
</dbReference>
<protein>
    <submittedName>
        <fullName evidence="12">Ribonuclease H domain</fullName>
    </submittedName>
</protein>
<dbReference type="InterPro" id="IPR041588">
    <property type="entry name" value="Integrase_H2C2"/>
</dbReference>
<dbReference type="Pfam" id="PF17917">
    <property type="entry name" value="RT_RNaseH"/>
    <property type="match status" value="1"/>
</dbReference>
<keyword evidence="3" id="KW-0540">Nuclease</keyword>
<dbReference type="CDD" id="cd01647">
    <property type="entry name" value="RT_LTR"/>
    <property type="match status" value="2"/>
</dbReference>
<evidence type="ECO:0000313" key="12">
    <source>
        <dbReference type="EMBL" id="KAG7583494.1"/>
    </source>
</evidence>
<keyword evidence="2" id="KW-0548">Nucleotidyltransferase</keyword>
<evidence type="ECO:0000259" key="11">
    <source>
        <dbReference type="PROSITE" id="PS50994"/>
    </source>
</evidence>
<comment type="caution">
    <text evidence="12">The sequence shown here is derived from an EMBL/GenBank/DDBJ whole genome shotgun (WGS) entry which is preliminary data.</text>
</comment>
<dbReference type="GO" id="GO:0015074">
    <property type="term" value="P:DNA integration"/>
    <property type="evidence" value="ECO:0007669"/>
    <property type="project" value="InterPro"/>
</dbReference>
<dbReference type="Proteomes" id="UP000694251">
    <property type="component" value="Chromosome 8"/>
</dbReference>
<dbReference type="GO" id="GO:0003964">
    <property type="term" value="F:RNA-directed DNA polymerase activity"/>
    <property type="evidence" value="ECO:0007669"/>
    <property type="project" value="UniProtKB-KW"/>
</dbReference>
<proteinExistence type="predicted"/>
<keyword evidence="13" id="KW-1185">Reference proteome</keyword>
<keyword evidence="7" id="KW-0511">Multifunctional enzyme</keyword>
<dbReference type="CDD" id="cd09279">
    <property type="entry name" value="RNase_HI_like"/>
    <property type="match status" value="1"/>
</dbReference>
<feature type="domain" description="Reverse transcriptase" evidence="9">
    <location>
        <begin position="2288"/>
        <end position="2467"/>
    </location>
</feature>
<dbReference type="Pfam" id="PF17919">
    <property type="entry name" value="RT_RNaseH_2"/>
    <property type="match status" value="1"/>
</dbReference>
<dbReference type="InterPro" id="IPR041373">
    <property type="entry name" value="RT_RNaseH"/>
</dbReference>
<evidence type="ECO:0000256" key="2">
    <source>
        <dbReference type="ARBA" id="ARBA00022695"/>
    </source>
</evidence>
<dbReference type="GO" id="GO:0004523">
    <property type="term" value="F:RNA-DNA hybrid ribonuclease activity"/>
    <property type="evidence" value="ECO:0007669"/>
    <property type="project" value="InterPro"/>
</dbReference>
<evidence type="ECO:0000256" key="4">
    <source>
        <dbReference type="ARBA" id="ARBA00022759"/>
    </source>
</evidence>
<dbReference type="GO" id="GO:0003676">
    <property type="term" value="F:nucleic acid binding"/>
    <property type="evidence" value="ECO:0007669"/>
    <property type="project" value="InterPro"/>
</dbReference>
<feature type="region of interest" description="Disordered" evidence="8">
    <location>
        <begin position="1889"/>
        <end position="1918"/>
    </location>
</feature>
<feature type="compositionally biased region" description="Basic and acidic residues" evidence="8">
    <location>
        <begin position="300"/>
        <end position="318"/>
    </location>
</feature>
<feature type="region of interest" description="Disordered" evidence="8">
    <location>
        <begin position="1604"/>
        <end position="1633"/>
    </location>
</feature>
<dbReference type="PROSITE" id="PS50878">
    <property type="entry name" value="RT_POL"/>
    <property type="match status" value="1"/>
</dbReference>
<dbReference type="PROSITE" id="PS50879">
    <property type="entry name" value="RNASE_H_1"/>
    <property type="match status" value="1"/>
</dbReference>